<reference evidence="6 7" key="1">
    <citation type="submission" date="2018-12" db="EMBL/GenBank/DDBJ databases">
        <authorList>
            <person name="Sun L."/>
            <person name="Chen Z."/>
        </authorList>
    </citation>
    <scope>NUCLEOTIDE SEQUENCE [LARGE SCALE GENOMIC DNA]</scope>
    <source>
        <strain evidence="6 7">3-5-3</strain>
    </source>
</reference>
<dbReference type="PROSITE" id="PS50112">
    <property type="entry name" value="PAS"/>
    <property type="match status" value="1"/>
</dbReference>
<dbReference type="PROSITE" id="PS50113">
    <property type="entry name" value="PAC"/>
    <property type="match status" value="1"/>
</dbReference>
<keyword evidence="7" id="KW-1185">Reference proteome</keyword>
<comment type="caution">
    <text evidence="6">The sequence shown here is derived from an EMBL/GenBank/DDBJ whole genome shotgun (WGS) entry which is preliminary data.</text>
</comment>
<dbReference type="InterPro" id="IPR013655">
    <property type="entry name" value="PAS_fold_3"/>
</dbReference>
<proteinExistence type="predicted"/>
<evidence type="ECO:0000259" key="5">
    <source>
        <dbReference type="PROSITE" id="PS50113"/>
    </source>
</evidence>
<evidence type="ECO:0000259" key="4">
    <source>
        <dbReference type="PROSITE" id="PS50112"/>
    </source>
</evidence>
<keyword evidence="1 2" id="KW-0807">Transducer</keyword>
<dbReference type="SUPFAM" id="SSF55785">
    <property type="entry name" value="PYP-like sensor domain (PAS domain)"/>
    <property type="match status" value="1"/>
</dbReference>
<dbReference type="RefSeq" id="WP_127198668.1">
    <property type="nucleotide sequence ID" value="NZ_RZNX01000002.1"/>
</dbReference>
<dbReference type="SUPFAM" id="SSF58104">
    <property type="entry name" value="Methyl-accepting chemotaxis protein (MCP) signaling domain"/>
    <property type="match status" value="1"/>
</dbReference>
<name>A0A3S1B762_9BACL</name>
<dbReference type="Gene3D" id="1.10.287.950">
    <property type="entry name" value="Methyl-accepting chemotaxis protein"/>
    <property type="match status" value="1"/>
</dbReference>
<sequence>MFKEKVNYQSSQVLNEKSVLAAIERSLAMIEFDIQGNVLWANENFARAMGYSAAEMPGLHHRRFCTPEFLSSPEYANFWANFKKGYAFQEKIMRVAKDGRILWLEATYTPIYNEDGEVHAVLKIATDITFRENATTRLTSELQNTAEDLLRRATEGVARSQEVEAVMGQVAKESKDNLASFELLEKQSNSIRGIVKTIKDIANRTNLLALNAAIEAAHAGEYGRGFNVVAGEVRKLAQQVQEAIQEVNSYTEGITANVLETLNGTKRSQSSIADSQTCIQQAVDEFLGIGEAARQLDSQAKVLADTL</sequence>
<dbReference type="SMART" id="SM00283">
    <property type="entry name" value="MA"/>
    <property type="match status" value="1"/>
</dbReference>
<dbReference type="AlphaFoldDB" id="A0A3S1B762"/>
<organism evidence="6 7">
    <name type="scientific">Paenibacillus zeisoli</name>
    <dbReference type="NCBI Taxonomy" id="2496267"/>
    <lineage>
        <taxon>Bacteria</taxon>
        <taxon>Bacillati</taxon>
        <taxon>Bacillota</taxon>
        <taxon>Bacilli</taxon>
        <taxon>Bacillales</taxon>
        <taxon>Paenibacillaceae</taxon>
        <taxon>Paenibacillus</taxon>
    </lineage>
</organism>
<feature type="domain" description="PAC" evidence="5">
    <location>
        <begin position="86"/>
        <end position="140"/>
    </location>
</feature>
<dbReference type="EMBL" id="RZNX01000002">
    <property type="protein sequence ID" value="RUT33554.1"/>
    <property type="molecule type" value="Genomic_DNA"/>
</dbReference>
<dbReference type="CDD" id="cd00130">
    <property type="entry name" value="PAS"/>
    <property type="match status" value="1"/>
</dbReference>
<dbReference type="InterPro" id="IPR035965">
    <property type="entry name" value="PAS-like_dom_sf"/>
</dbReference>
<dbReference type="InterPro" id="IPR000014">
    <property type="entry name" value="PAS"/>
</dbReference>
<dbReference type="InterPro" id="IPR000700">
    <property type="entry name" value="PAS-assoc_C"/>
</dbReference>
<dbReference type="Pfam" id="PF00015">
    <property type="entry name" value="MCPsignal"/>
    <property type="match status" value="1"/>
</dbReference>
<protein>
    <submittedName>
        <fullName evidence="6">PAS domain-containing methyl-accepting chemotaxis protein</fullName>
    </submittedName>
</protein>
<evidence type="ECO:0000256" key="1">
    <source>
        <dbReference type="ARBA" id="ARBA00023224"/>
    </source>
</evidence>
<dbReference type="Proteomes" id="UP000272464">
    <property type="component" value="Unassembled WGS sequence"/>
</dbReference>
<dbReference type="OrthoDB" id="9765776at2"/>
<feature type="domain" description="Methyl-accepting transducer" evidence="3">
    <location>
        <begin position="139"/>
        <end position="307"/>
    </location>
</feature>
<evidence type="ECO:0000259" key="3">
    <source>
        <dbReference type="PROSITE" id="PS50111"/>
    </source>
</evidence>
<dbReference type="Pfam" id="PF08447">
    <property type="entry name" value="PAS_3"/>
    <property type="match status" value="1"/>
</dbReference>
<dbReference type="GO" id="GO:0016020">
    <property type="term" value="C:membrane"/>
    <property type="evidence" value="ECO:0007669"/>
    <property type="project" value="InterPro"/>
</dbReference>
<dbReference type="PANTHER" id="PTHR32089:SF112">
    <property type="entry name" value="LYSOZYME-LIKE PROTEIN-RELATED"/>
    <property type="match status" value="1"/>
</dbReference>
<dbReference type="Gene3D" id="3.30.450.20">
    <property type="entry name" value="PAS domain"/>
    <property type="match status" value="1"/>
</dbReference>
<dbReference type="InterPro" id="IPR004089">
    <property type="entry name" value="MCPsignal_dom"/>
</dbReference>
<dbReference type="GO" id="GO:0007165">
    <property type="term" value="P:signal transduction"/>
    <property type="evidence" value="ECO:0007669"/>
    <property type="project" value="UniProtKB-KW"/>
</dbReference>
<evidence type="ECO:0000256" key="2">
    <source>
        <dbReference type="PROSITE-ProRule" id="PRU00284"/>
    </source>
</evidence>
<gene>
    <name evidence="6" type="ORF">EJP77_07880</name>
</gene>
<dbReference type="SMART" id="SM00086">
    <property type="entry name" value="PAC"/>
    <property type="match status" value="1"/>
</dbReference>
<evidence type="ECO:0000313" key="7">
    <source>
        <dbReference type="Proteomes" id="UP000272464"/>
    </source>
</evidence>
<dbReference type="NCBIfam" id="TIGR00229">
    <property type="entry name" value="sensory_box"/>
    <property type="match status" value="1"/>
</dbReference>
<dbReference type="InterPro" id="IPR001610">
    <property type="entry name" value="PAC"/>
</dbReference>
<accession>A0A3S1B762</accession>
<dbReference type="PROSITE" id="PS50111">
    <property type="entry name" value="CHEMOTAXIS_TRANSDUC_2"/>
    <property type="match status" value="1"/>
</dbReference>
<evidence type="ECO:0000313" key="6">
    <source>
        <dbReference type="EMBL" id="RUT33554.1"/>
    </source>
</evidence>
<dbReference type="PANTHER" id="PTHR32089">
    <property type="entry name" value="METHYL-ACCEPTING CHEMOTAXIS PROTEIN MCPB"/>
    <property type="match status" value="1"/>
</dbReference>
<feature type="domain" description="PAS" evidence="4">
    <location>
        <begin position="15"/>
        <end position="58"/>
    </location>
</feature>